<gene>
    <name evidence="1" type="ORF">JGU71_24860</name>
</gene>
<keyword evidence="2" id="KW-1185">Reference proteome</keyword>
<dbReference type="Pfam" id="PF10604">
    <property type="entry name" value="Polyketide_cyc2"/>
    <property type="match status" value="1"/>
</dbReference>
<dbReference type="CDD" id="cd07812">
    <property type="entry name" value="SRPBCC"/>
    <property type="match status" value="1"/>
</dbReference>
<dbReference type="InterPro" id="IPR019587">
    <property type="entry name" value="Polyketide_cyclase/dehydratase"/>
</dbReference>
<dbReference type="RefSeq" id="WP_199707454.1">
    <property type="nucleotide sequence ID" value="NZ_JAEMNV010000010.1"/>
</dbReference>
<dbReference type="SUPFAM" id="SSF55961">
    <property type="entry name" value="Bet v1-like"/>
    <property type="match status" value="1"/>
</dbReference>
<dbReference type="InterPro" id="IPR023393">
    <property type="entry name" value="START-like_dom_sf"/>
</dbReference>
<comment type="caution">
    <text evidence="1">The sequence shown here is derived from an EMBL/GenBank/DDBJ whole genome shotgun (WGS) entry which is preliminary data.</text>
</comment>
<dbReference type="Proteomes" id="UP000655868">
    <property type="component" value="Unassembled WGS sequence"/>
</dbReference>
<sequence length="155" mass="16906">MVEIRTTGIIQRPAADVFAYLADYRRMHEWVFGLTTVEPVGQSDYGLGAIFEGSVDLGPKTLSSTARISDWEQDRRISLDSLSGFEFIATMRLDQETPDRTALDFELRYAESGGVAAKAFARTIEPLLALAARVTTTKLCEACVLATAQPPSATA</sequence>
<name>A0A934NVN6_9NOCA</name>
<dbReference type="AlphaFoldDB" id="A0A934NVN6"/>
<accession>A0A934NVN6</accession>
<evidence type="ECO:0000313" key="1">
    <source>
        <dbReference type="EMBL" id="MBJ8342124.1"/>
    </source>
</evidence>
<dbReference type="EMBL" id="JAEMNV010000010">
    <property type="protein sequence ID" value="MBJ8342124.1"/>
    <property type="molecule type" value="Genomic_DNA"/>
</dbReference>
<dbReference type="Gene3D" id="3.30.530.20">
    <property type="match status" value="1"/>
</dbReference>
<evidence type="ECO:0000313" key="2">
    <source>
        <dbReference type="Proteomes" id="UP000655868"/>
    </source>
</evidence>
<organism evidence="1 2">
    <name type="scientific">Antrihabitans stalagmiti</name>
    <dbReference type="NCBI Taxonomy" id="2799499"/>
    <lineage>
        <taxon>Bacteria</taxon>
        <taxon>Bacillati</taxon>
        <taxon>Actinomycetota</taxon>
        <taxon>Actinomycetes</taxon>
        <taxon>Mycobacteriales</taxon>
        <taxon>Nocardiaceae</taxon>
        <taxon>Antrihabitans</taxon>
    </lineage>
</organism>
<proteinExistence type="predicted"/>
<protein>
    <submittedName>
        <fullName evidence="1">SRPBCC family protein</fullName>
    </submittedName>
</protein>
<reference evidence="1" key="1">
    <citation type="submission" date="2020-12" db="EMBL/GenBank/DDBJ databases">
        <title>Antrihabitans popcorni sp. nov. and Antrihabitans auranticaus sp. nov., isolated from a larva cave.</title>
        <authorList>
            <person name="Lee S.D."/>
            <person name="Kim I.S."/>
        </authorList>
    </citation>
    <scope>NUCLEOTIDE SEQUENCE</scope>
    <source>
        <strain evidence="1">YC3-6</strain>
    </source>
</reference>